<feature type="transmembrane region" description="Helical" evidence="1">
    <location>
        <begin position="37"/>
        <end position="58"/>
    </location>
</feature>
<comment type="caution">
    <text evidence="2">The sequence shown here is derived from an EMBL/GenBank/DDBJ whole genome shotgun (WGS) entry which is preliminary data.</text>
</comment>
<name>A0A9J6P725_9CLOT</name>
<reference evidence="2" key="2">
    <citation type="submission" date="2021-04" db="EMBL/GenBank/DDBJ databases">
        <authorList>
            <person name="Dong X."/>
        </authorList>
    </citation>
    <scope>NUCLEOTIDE SEQUENCE</scope>
    <source>
        <strain evidence="2">ZWT</strain>
    </source>
</reference>
<organism evidence="2 3">
    <name type="scientific">Oceanirhabdus seepicola</name>
    <dbReference type="NCBI Taxonomy" id="2828781"/>
    <lineage>
        <taxon>Bacteria</taxon>
        <taxon>Bacillati</taxon>
        <taxon>Bacillota</taxon>
        <taxon>Clostridia</taxon>
        <taxon>Eubacteriales</taxon>
        <taxon>Clostridiaceae</taxon>
        <taxon>Oceanirhabdus</taxon>
    </lineage>
</organism>
<feature type="transmembrane region" description="Helical" evidence="1">
    <location>
        <begin position="64"/>
        <end position="83"/>
    </location>
</feature>
<keyword evidence="1" id="KW-0812">Transmembrane</keyword>
<proteinExistence type="predicted"/>
<evidence type="ECO:0000256" key="1">
    <source>
        <dbReference type="SAM" id="Phobius"/>
    </source>
</evidence>
<evidence type="ECO:0000313" key="2">
    <source>
        <dbReference type="EMBL" id="MCM1991312.1"/>
    </source>
</evidence>
<dbReference type="RefSeq" id="WP_250860419.1">
    <property type="nucleotide sequence ID" value="NZ_JAGSOJ010000003.1"/>
</dbReference>
<keyword evidence="3" id="KW-1185">Reference proteome</keyword>
<keyword evidence="1" id="KW-1133">Transmembrane helix</keyword>
<dbReference type="EMBL" id="JAGSOJ010000003">
    <property type="protein sequence ID" value="MCM1991312.1"/>
    <property type="molecule type" value="Genomic_DNA"/>
</dbReference>
<dbReference type="Proteomes" id="UP001056429">
    <property type="component" value="Unassembled WGS sequence"/>
</dbReference>
<feature type="transmembrane region" description="Helical" evidence="1">
    <location>
        <begin position="174"/>
        <end position="196"/>
    </location>
</feature>
<protein>
    <submittedName>
        <fullName evidence="2">Uncharacterized protein</fullName>
    </submittedName>
</protein>
<gene>
    <name evidence="2" type="ORF">KDK92_16380</name>
</gene>
<keyword evidence="1" id="KW-0472">Membrane</keyword>
<dbReference type="AlphaFoldDB" id="A0A9J6P725"/>
<evidence type="ECO:0000313" key="3">
    <source>
        <dbReference type="Proteomes" id="UP001056429"/>
    </source>
</evidence>
<sequence>MSNLIFYILSEYQGIIREKENKVNIKQMWRKLKSEKFIVILFILFLLLLSYQWVIVVTKINERHMLYTSIVLVILMVVINKLIDKREMRDDKLYYEEYEKSQKKFKDILETKYNIKTLEQLEKLIGYCEYYSGELKLTNKMDKVINKFIFPVITFIGGLILSKGKFNSEQLLGSMVVIVVLVLTSFGVVCIVKPVFQIIFEFKSEKFRLLKNRLNDLCVRYYVGLRKSEENKN</sequence>
<accession>A0A9J6P725</accession>
<feature type="transmembrane region" description="Helical" evidence="1">
    <location>
        <begin position="144"/>
        <end position="162"/>
    </location>
</feature>
<reference evidence="2" key="1">
    <citation type="journal article" date="2021" name="mSystems">
        <title>Bacteria and Archaea Synergistically Convert Glycine Betaine to Biogenic Methane in the Formosa Cold Seep of the South China Sea.</title>
        <authorList>
            <person name="Li L."/>
            <person name="Zhang W."/>
            <person name="Zhang S."/>
            <person name="Song L."/>
            <person name="Sun Q."/>
            <person name="Zhang H."/>
            <person name="Xiang H."/>
            <person name="Dong X."/>
        </authorList>
    </citation>
    <scope>NUCLEOTIDE SEQUENCE</scope>
    <source>
        <strain evidence="2">ZWT</strain>
    </source>
</reference>